<feature type="transmembrane region" description="Helical" evidence="1">
    <location>
        <begin position="570"/>
        <end position="593"/>
    </location>
</feature>
<dbReference type="RefSeq" id="WP_065528210.1">
    <property type="nucleotide sequence ID" value="NZ_CP016537.2"/>
</dbReference>
<dbReference type="Pfam" id="PF18949">
    <property type="entry name" value="DUF5693"/>
    <property type="match status" value="1"/>
</dbReference>
<reference evidence="2" key="1">
    <citation type="submission" date="2016-10" db="EMBL/GenBank/DDBJ databases">
        <authorList>
            <person name="de Groot N.N."/>
        </authorList>
    </citation>
    <scope>NUCLEOTIDE SEQUENCE</scope>
    <source>
        <strain evidence="2">DSM 24743</strain>
    </source>
</reference>
<feature type="transmembrane region" description="Helical" evidence="1">
    <location>
        <begin position="420"/>
        <end position="439"/>
    </location>
</feature>
<evidence type="ECO:0000313" key="2">
    <source>
        <dbReference type="EMBL" id="ANU13986.1"/>
    </source>
</evidence>
<feature type="transmembrane region" description="Helical" evidence="1">
    <location>
        <begin position="599"/>
        <end position="620"/>
    </location>
</feature>
<feature type="transmembrane region" description="Helical" evidence="1">
    <location>
        <begin position="389"/>
        <end position="408"/>
    </location>
</feature>
<keyword evidence="3" id="KW-1185">Reference proteome</keyword>
<name>A0A1C7DR29_9BACL</name>
<dbReference type="Proteomes" id="UP000092687">
    <property type="component" value="Chromosome"/>
</dbReference>
<feature type="transmembrane region" description="Helical" evidence="1">
    <location>
        <begin position="492"/>
        <end position="516"/>
    </location>
</feature>
<keyword evidence="1" id="KW-0472">Membrane</keyword>
<feature type="transmembrane region" description="Helical" evidence="1">
    <location>
        <begin position="338"/>
        <end position="356"/>
    </location>
</feature>
<sequence>MKKVLIGMLLVALVLTIPTVVQRVQIEEANKSIETIVPYKYTLDWMVEDPNLTLKQIVTDFKNTGVQSVSLEPDTVSSLERKRLITAVSTSRMHEYLLLTQQAPLEAPFTRPGLFIHSNASFDFEKVTEGFFEEQHRFTVNGSDYVFIPGKVDTILSTPVTYDREVIETVLNAGMMVIPRIGNYSDEDQLERMTDELFAIKQPGIDKVLFSGSDAPFSSDPVGLKKFGEQLNTAGYELMSIEFNDQSGLNQLAYLNELNLVRLHSLGVTEDNITESAEKIVRAAKERNFRAFFLNLTPEKYEQALPVLQNLQTKVDATLPASFARDDSRTFETYSVPLWQTAIALLGVIAFLTLAAQSVFKNKKLTLLALSGSALFALLYLIIQQSMILKALALAVAITAPIWAVLLKKEPQKKWYLIKSYAQAVGIAAIGIWLIVVLLSGNQYILGIDLFRGVSLIYIVPLAVVAVYAVWINSKFLSKTSAVYLRTIIETLLKAPVIYWHIIVIAIFSGIVIYYLSRTGNAGEVSTIELQLRSLLEQILYVRPRTKEFLIGFPLFVLALHIAKSYPKGYYFLLIPGVIGFLSLVNTFTHLHIPLLISLLRSGYSIVFGLIIGLVLIWLYENVGKKIVTIIRVRWQA</sequence>
<keyword evidence="1" id="KW-0812">Transmembrane</keyword>
<evidence type="ECO:0000313" key="3">
    <source>
        <dbReference type="Proteomes" id="UP000092687"/>
    </source>
</evidence>
<feature type="transmembrane region" description="Helical" evidence="1">
    <location>
        <begin position="451"/>
        <end position="471"/>
    </location>
</feature>
<feature type="transmembrane region" description="Helical" evidence="1">
    <location>
        <begin position="365"/>
        <end position="383"/>
    </location>
</feature>
<gene>
    <name evidence="2" type="ORF">BBI08_09035</name>
</gene>
<dbReference type="InterPro" id="IPR043748">
    <property type="entry name" value="DUF5693"/>
</dbReference>
<organism evidence="2 3">
    <name type="scientific">Planococcus halocryophilus</name>
    <dbReference type="NCBI Taxonomy" id="1215089"/>
    <lineage>
        <taxon>Bacteria</taxon>
        <taxon>Bacillati</taxon>
        <taxon>Bacillota</taxon>
        <taxon>Bacilli</taxon>
        <taxon>Bacillales</taxon>
        <taxon>Caryophanaceae</taxon>
        <taxon>Planococcus</taxon>
    </lineage>
</organism>
<protein>
    <submittedName>
        <fullName evidence="2">Uncharacterized protein</fullName>
    </submittedName>
</protein>
<dbReference type="OrthoDB" id="3805529at2"/>
<accession>A0A1C7DR29</accession>
<dbReference type="AlphaFoldDB" id="A0A1C7DR29"/>
<proteinExistence type="predicted"/>
<keyword evidence="1" id="KW-1133">Transmembrane helix</keyword>
<dbReference type="KEGG" id="phc:BBI08_09035"/>
<dbReference type="EMBL" id="CP016537">
    <property type="protein sequence ID" value="ANU13986.1"/>
    <property type="molecule type" value="Genomic_DNA"/>
</dbReference>
<dbReference type="STRING" id="1215089.BBI08_09035"/>
<evidence type="ECO:0000256" key="1">
    <source>
        <dbReference type="SAM" id="Phobius"/>
    </source>
</evidence>